<dbReference type="HOGENOM" id="CLU_186259_0_0_1"/>
<dbReference type="PRINTS" id="PR00882">
    <property type="entry name" value="RIBOSOMALL7A"/>
</dbReference>
<dbReference type="Pfam" id="PF01248">
    <property type="entry name" value="Ribosomal_L7Ae"/>
    <property type="match status" value="1"/>
</dbReference>
<dbReference type="InterPro" id="IPR004038">
    <property type="entry name" value="Ribosomal_eL8/eL30/eS12/Gad45"/>
</dbReference>
<evidence type="ECO:0000313" key="3">
    <source>
        <dbReference type="EMBL" id="KIJ93897.1"/>
    </source>
</evidence>
<dbReference type="EMBL" id="KN838819">
    <property type="protein sequence ID" value="KIJ93897.1"/>
    <property type="molecule type" value="Genomic_DNA"/>
</dbReference>
<evidence type="ECO:0000256" key="1">
    <source>
        <dbReference type="RuleBase" id="RU367042"/>
    </source>
</evidence>
<dbReference type="OrthoDB" id="29563at2759"/>
<dbReference type="SUPFAM" id="SSF55315">
    <property type="entry name" value="L30e-like"/>
    <property type="match status" value="1"/>
</dbReference>
<evidence type="ECO:0000313" key="4">
    <source>
        <dbReference type="Proteomes" id="UP000054477"/>
    </source>
</evidence>
<comment type="similarity">
    <text evidence="1">Belongs to the eukaryotic ribosomal protein eL8 family.</text>
</comment>
<keyword evidence="4" id="KW-1185">Reference proteome</keyword>
<evidence type="ECO:0000259" key="2">
    <source>
        <dbReference type="Pfam" id="PF01248"/>
    </source>
</evidence>
<dbReference type="InterPro" id="IPR001921">
    <property type="entry name" value="Ribosomal_eL8_euk"/>
</dbReference>
<reference evidence="4" key="2">
    <citation type="submission" date="2015-01" db="EMBL/GenBank/DDBJ databases">
        <title>Evolutionary Origins and Diversification of the Mycorrhizal Mutualists.</title>
        <authorList>
            <consortium name="DOE Joint Genome Institute"/>
            <consortium name="Mycorrhizal Genomics Consortium"/>
            <person name="Kohler A."/>
            <person name="Kuo A."/>
            <person name="Nagy L.G."/>
            <person name="Floudas D."/>
            <person name="Copeland A."/>
            <person name="Barry K.W."/>
            <person name="Cichocki N."/>
            <person name="Veneault-Fourrey C."/>
            <person name="LaButti K."/>
            <person name="Lindquist E.A."/>
            <person name="Lipzen A."/>
            <person name="Lundell T."/>
            <person name="Morin E."/>
            <person name="Murat C."/>
            <person name="Riley R."/>
            <person name="Ohm R."/>
            <person name="Sun H."/>
            <person name="Tunlid A."/>
            <person name="Henrissat B."/>
            <person name="Grigoriev I.V."/>
            <person name="Hibbett D.S."/>
            <person name="Martin F."/>
        </authorList>
    </citation>
    <scope>NUCLEOTIDE SEQUENCE [LARGE SCALE GENOMIC DNA]</scope>
    <source>
        <strain evidence="4">LaAM-08-1</strain>
    </source>
</reference>
<proteinExistence type="inferred from homology"/>
<protein>
    <recommendedName>
        <fullName evidence="1">60S ribosomal protein L8</fullName>
    </recommendedName>
</protein>
<sequence>MGIPYVIVKGKARLGTVVRKKTAAAVALEEVKSEDQRELATLASAAKANFSDKYEEQRGVWDSGIYGSESTQMFRKRAKAARQSVTAASLGKL</sequence>
<accession>A0A0C9XCD2</accession>
<dbReference type="GO" id="GO:0003723">
    <property type="term" value="F:RNA binding"/>
    <property type="evidence" value="ECO:0007669"/>
    <property type="project" value="UniProtKB-UniRule"/>
</dbReference>
<organism evidence="3 4">
    <name type="scientific">Laccaria amethystina LaAM-08-1</name>
    <dbReference type="NCBI Taxonomy" id="1095629"/>
    <lineage>
        <taxon>Eukaryota</taxon>
        <taxon>Fungi</taxon>
        <taxon>Dikarya</taxon>
        <taxon>Basidiomycota</taxon>
        <taxon>Agaricomycotina</taxon>
        <taxon>Agaricomycetes</taxon>
        <taxon>Agaricomycetidae</taxon>
        <taxon>Agaricales</taxon>
        <taxon>Agaricineae</taxon>
        <taxon>Hydnangiaceae</taxon>
        <taxon>Laccaria</taxon>
    </lineage>
</organism>
<dbReference type="AlphaFoldDB" id="A0A0C9XCD2"/>
<keyword evidence="1" id="KW-0687">Ribonucleoprotein</keyword>
<dbReference type="Proteomes" id="UP000054477">
    <property type="component" value="Unassembled WGS sequence"/>
</dbReference>
<dbReference type="InterPro" id="IPR029064">
    <property type="entry name" value="Ribosomal_eL30-like_sf"/>
</dbReference>
<gene>
    <name evidence="3" type="ORF">K443DRAFT_12544</name>
</gene>
<dbReference type="STRING" id="1095629.A0A0C9XCD2"/>
<dbReference type="GO" id="GO:0022625">
    <property type="term" value="C:cytosolic large ribosomal subunit"/>
    <property type="evidence" value="ECO:0007669"/>
    <property type="project" value="UniProtKB-UniRule"/>
</dbReference>
<dbReference type="Gene3D" id="3.30.1330.30">
    <property type="match status" value="1"/>
</dbReference>
<reference evidence="3 4" key="1">
    <citation type="submission" date="2014-04" db="EMBL/GenBank/DDBJ databases">
        <authorList>
            <consortium name="DOE Joint Genome Institute"/>
            <person name="Kuo A."/>
            <person name="Kohler A."/>
            <person name="Nagy L.G."/>
            <person name="Floudas D."/>
            <person name="Copeland A."/>
            <person name="Barry K.W."/>
            <person name="Cichocki N."/>
            <person name="Veneault-Fourrey C."/>
            <person name="LaButti K."/>
            <person name="Lindquist E.A."/>
            <person name="Lipzen A."/>
            <person name="Lundell T."/>
            <person name="Morin E."/>
            <person name="Murat C."/>
            <person name="Sun H."/>
            <person name="Tunlid A."/>
            <person name="Henrissat B."/>
            <person name="Grigoriev I.V."/>
            <person name="Hibbett D.S."/>
            <person name="Martin F."/>
            <person name="Nordberg H.P."/>
            <person name="Cantor M.N."/>
            <person name="Hua S.X."/>
        </authorList>
    </citation>
    <scope>NUCLEOTIDE SEQUENCE [LARGE SCALE GENOMIC DNA]</scope>
    <source>
        <strain evidence="3 4">LaAM-08-1</strain>
    </source>
</reference>
<keyword evidence="1" id="KW-0689">Ribosomal protein</keyword>
<name>A0A0C9XCD2_9AGAR</name>
<comment type="function">
    <text evidence="1">Component of the ribosome.</text>
</comment>
<feature type="domain" description="Ribosomal protein eL8/eL30/eS12/Gadd45" evidence="2">
    <location>
        <begin position="1"/>
        <end position="36"/>
    </location>
</feature>